<dbReference type="Proteomes" id="UP000229334">
    <property type="component" value="Unassembled WGS sequence"/>
</dbReference>
<dbReference type="PANTHER" id="PTHR45947">
    <property type="entry name" value="SULFOQUINOVOSYL TRANSFERASE SQD2"/>
    <property type="match status" value="1"/>
</dbReference>
<dbReference type="InterPro" id="IPR050194">
    <property type="entry name" value="Glycosyltransferase_grp1"/>
</dbReference>
<comment type="caution">
    <text evidence="3">The sequence shown here is derived from an EMBL/GenBank/DDBJ whole genome shotgun (WGS) entry which is preliminary data.</text>
</comment>
<dbReference type="InterPro" id="IPR001296">
    <property type="entry name" value="Glyco_trans_1"/>
</dbReference>
<protein>
    <recommendedName>
        <fullName evidence="5">Glycosyl transferase family 1</fullName>
    </recommendedName>
</protein>
<dbReference type="Gene3D" id="3.40.50.2000">
    <property type="entry name" value="Glycogen Phosphorylase B"/>
    <property type="match status" value="2"/>
</dbReference>
<dbReference type="SUPFAM" id="SSF53756">
    <property type="entry name" value="UDP-Glycosyltransferase/glycogen phosphorylase"/>
    <property type="match status" value="1"/>
</dbReference>
<name>A0A2H0BKG1_9BACT</name>
<evidence type="ECO:0000313" key="3">
    <source>
        <dbReference type="EMBL" id="PIP58166.1"/>
    </source>
</evidence>
<sequence>MKVVILADDFPPLVNGGAAVVAGTMSKQLKTLGCEISVITTCREIEQEGVKNVDGIEIYSIYTNYHERWRAWLSLYNPQTILKVKKLLKDLKPDIVHAHNLHYYLSYYCLKLSQKSGAKVFLSAHDVMLFDYGKLNTKIKISVNDLSCQINYQVSWWQQLKVNRWRFNPFRNLFIKYCLRSVEKIFAVSEMLKEALQINGISRPIEVVRNSIDLKDWLSKRDLEKKFIQEYNLENKKIILFVGHPSITKGIKQLLLAFKEIYSQQSEIILLIVGAYNSIEKLINDLQLNFIKDQIIVVDWVSPSSLSVVYHVSQVVVMPSICFDTFGLVTGEAMAGGRPVVVSCLAGISDLVKKTGSGLVVNPFNLKQLSQAIEHFLIDKNEADRVGGLGQMAVQEYLSLNKTTALILAEYKRVLNS</sequence>
<dbReference type="PANTHER" id="PTHR45947:SF3">
    <property type="entry name" value="SULFOQUINOVOSYL TRANSFERASE SQD2"/>
    <property type="match status" value="1"/>
</dbReference>
<reference evidence="3 4" key="1">
    <citation type="submission" date="2017-09" db="EMBL/GenBank/DDBJ databases">
        <title>Depth-based differentiation of microbial function through sediment-hosted aquifers and enrichment of novel symbionts in the deep terrestrial subsurface.</title>
        <authorList>
            <person name="Probst A.J."/>
            <person name="Ladd B."/>
            <person name="Jarett J.K."/>
            <person name="Geller-Mcgrath D.E."/>
            <person name="Sieber C.M."/>
            <person name="Emerson J.B."/>
            <person name="Anantharaman K."/>
            <person name="Thomas B.C."/>
            <person name="Malmstrom R."/>
            <person name="Stieglmeier M."/>
            <person name="Klingl A."/>
            <person name="Woyke T."/>
            <person name="Ryan C.M."/>
            <person name="Banfield J.F."/>
        </authorList>
    </citation>
    <scope>NUCLEOTIDE SEQUENCE [LARGE SCALE GENOMIC DNA]</scope>
    <source>
        <strain evidence="3">CG22_combo_CG10-13_8_21_14_all_37_9</strain>
    </source>
</reference>
<feature type="domain" description="Glycosyl transferase family 1" evidence="1">
    <location>
        <begin position="227"/>
        <end position="386"/>
    </location>
</feature>
<dbReference type="EMBL" id="PCSX01000028">
    <property type="protein sequence ID" value="PIP58166.1"/>
    <property type="molecule type" value="Genomic_DNA"/>
</dbReference>
<evidence type="ECO:0000313" key="4">
    <source>
        <dbReference type="Proteomes" id="UP000229334"/>
    </source>
</evidence>
<dbReference type="CDD" id="cd03801">
    <property type="entry name" value="GT4_PimA-like"/>
    <property type="match status" value="1"/>
</dbReference>
<evidence type="ECO:0000259" key="2">
    <source>
        <dbReference type="Pfam" id="PF13439"/>
    </source>
</evidence>
<dbReference type="GO" id="GO:0016758">
    <property type="term" value="F:hexosyltransferase activity"/>
    <property type="evidence" value="ECO:0007669"/>
    <property type="project" value="TreeGrafter"/>
</dbReference>
<dbReference type="Pfam" id="PF00534">
    <property type="entry name" value="Glycos_transf_1"/>
    <property type="match status" value="1"/>
</dbReference>
<dbReference type="InterPro" id="IPR028098">
    <property type="entry name" value="Glyco_trans_4-like_N"/>
</dbReference>
<proteinExistence type="predicted"/>
<accession>A0A2H0BKG1</accession>
<gene>
    <name evidence="3" type="ORF">COX02_01840</name>
</gene>
<organism evidence="3 4">
    <name type="scientific">Candidatus Vogelbacteria bacterium CG22_combo_CG10-13_8_21_14_all_37_9</name>
    <dbReference type="NCBI Taxonomy" id="1975046"/>
    <lineage>
        <taxon>Bacteria</taxon>
        <taxon>Candidatus Vogeliibacteriota</taxon>
    </lineage>
</organism>
<evidence type="ECO:0000259" key="1">
    <source>
        <dbReference type="Pfam" id="PF00534"/>
    </source>
</evidence>
<dbReference type="Pfam" id="PF13439">
    <property type="entry name" value="Glyco_transf_4"/>
    <property type="match status" value="1"/>
</dbReference>
<feature type="domain" description="Glycosyltransferase subfamily 4-like N-terminal" evidence="2">
    <location>
        <begin position="16"/>
        <end position="215"/>
    </location>
</feature>
<evidence type="ECO:0008006" key="5">
    <source>
        <dbReference type="Google" id="ProtNLM"/>
    </source>
</evidence>
<dbReference type="AlphaFoldDB" id="A0A2H0BKG1"/>